<evidence type="ECO:0000256" key="2">
    <source>
        <dbReference type="SAM" id="SignalP"/>
    </source>
</evidence>
<feature type="signal peptide" evidence="2">
    <location>
        <begin position="1"/>
        <end position="23"/>
    </location>
</feature>
<name>A0A7E4V2E7_PANRE</name>
<feature type="compositionally biased region" description="Polar residues" evidence="1">
    <location>
        <begin position="45"/>
        <end position="68"/>
    </location>
</feature>
<evidence type="ECO:0000313" key="3">
    <source>
        <dbReference type="Proteomes" id="UP000492821"/>
    </source>
</evidence>
<dbReference type="AlphaFoldDB" id="A0A7E4V2E7"/>
<organism evidence="3 4">
    <name type="scientific">Panagrellus redivivus</name>
    <name type="common">Microworm</name>
    <dbReference type="NCBI Taxonomy" id="6233"/>
    <lineage>
        <taxon>Eukaryota</taxon>
        <taxon>Metazoa</taxon>
        <taxon>Ecdysozoa</taxon>
        <taxon>Nematoda</taxon>
        <taxon>Chromadorea</taxon>
        <taxon>Rhabditida</taxon>
        <taxon>Tylenchina</taxon>
        <taxon>Panagrolaimomorpha</taxon>
        <taxon>Panagrolaimoidea</taxon>
        <taxon>Panagrolaimidae</taxon>
        <taxon>Panagrellus</taxon>
    </lineage>
</organism>
<evidence type="ECO:0000256" key="1">
    <source>
        <dbReference type="SAM" id="MobiDB-lite"/>
    </source>
</evidence>
<feature type="region of interest" description="Disordered" evidence="1">
    <location>
        <begin position="26"/>
        <end position="80"/>
    </location>
</feature>
<reference evidence="4" key="2">
    <citation type="submission" date="2020-10" db="UniProtKB">
        <authorList>
            <consortium name="WormBaseParasite"/>
        </authorList>
    </citation>
    <scope>IDENTIFICATION</scope>
</reference>
<protein>
    <submittedName>
        <fullName evidence="4">Secreted protein</fullName>
    </submittedName>
</protein>
<reference evidence="3" key="1">
    <citation type="journal article" date="2013" name="Genetics">
        <title>The draft genome and transcriptome of Panagrellus redivivus are shaped by the harsh demands of a free-living lifestyle.</title>
        <authorList>
            <person name="Srinivasan J."/>
            <person name="Dillman A.R."/>
            <person name="Macchietto M.G."/>
            <person name="Heikkinen L."/>
            <person name="Lakso M."/>
            <person name="Fracchia K.M."/>
            <person name="Antoshechkin I."/>
            <person name="Mortazavi A."/>
            <person name="Wong G."/>
            <person name="Sternberg P.W."/>
        </authorList>
    </citation>
    <scope>NUCLEOTIDE SEQUENCE [LARGE SCALE GENOMIC DNA]</scope>
    <source>
        <strain evidence="3">MT8872</strain>
    </source>
</reference>
<proteinExistence type="predicted"/>
<feature type="chain" id="PRO_5029011690" evidence="2">
    <location>
        <begin position="24"/>
        <end position="80"/>
    </location>
</feature>
<dbReference type="Proteomes" id="UP000492821">
    <property type="component" value="Unassembled WGS sequence"/>
</dbReference>
<dbReference type="WBParaSite" id="Pan_g15802.t1">
    <property type="protein sequence ID" value="Pan_g15802.t1"/>
    <property type="gene ID" value="Pan_g15802"/>
</dbReference>
<keyword evidence="2" id="KW-0732">Signal</keyword>
<sequence length="80" mass="8736">MFGLKFHLISLLVIVAIIAQASGLPPTDALRPIAMPKRDERSGMAQDNSQSRQTGAGYSSESDDTIYNPNKYMSEKSFNG</sequence>
<accession>A0A7E4V2E7</accession>
<evidence type="ECO:0000313" key="4">
    <source>
        <dbReference type="WBParaSite" id="Pan_g15802.t1"/>
    </source>
</evidence>
<keyword evidence="3" id="KW-1185">Reference proteome</keyword>